<keyword evidence="4" id="KW-0694">RNA-binding</keyword>
<dbReference type="GO" id="GO:1990904">
    <property type="term" value="C:ribonucleoprotein complex"/>
    <property type="evidence" value="ECO:0007669"/>
    <property type="project" value="UniProtKB-KW"/>
</dbReference>
<dbReference type="InterPro" id="IPR012677">
    <property type="entry name" value="Nucleotide-bd_a/b_plait_sf"/>
</dbReference>
<evidence type="ECO:0000313" key="6">
    <source>
        <dbReference type="Proteomes" id="UP000034846"/>
    </source>
</evidence>
<dbReference type="HAMAP" id="MF_01369_B">
    <property type="entry name" value="Ribosomal_uL23_B"/>
    <property type="match status" value="1"/>
</dbReference>
<dbReference type="InterPro" id="IPR012678">
    <property type="entry name" value="Ribosomal_uL23/eL15/eS24_sf"/>
</dbReference>
<proteinExistence type="inferred from homology"/>
<sequence>MSILKPKTKKIDEPSVDAQVAVAPIEEKKTARKKAAPKAEAKKAVATKTISRFAAETIVAPLVTEKAARLSGSNVMVFEVSSKATRIAVKQAIKELYNVMPTKVNIMHVRGGSVRFGRFTGTRKDSKKAMVTLPAGTHIDVFAS</sequence>
<comment type="caution">
    <text evidence="5">The sequence shown here is derived from an EMBL/GenBank/DDBJ whole genome shotgun (WGS) entry which is preliminary data.</text>
</comment>
<evidence type="ECO:0000256" key="1">
    <source>
        <dbReference type="ARBA" id="ARBA00006700"/>
    </source>
</evidence>
<accession>A0A0G2ACR2</accession>
<comment type="function">
    <text evidence="4">One of the early assembly proteins it binds 23S rRNA. One of the proteins that surrounds the polypeptide exit tunnel on the outside of the ribosome. Forms the main docking site for trigger factor binding to the ribosome.</text>
</comment>
<gene>
    <name evidence="4" type="primary">rplW</name>
    <name evidence="5" type="ORF">UY72_C0018G0009</name>
</gene>
<dbReference type="AlphaFoldDB" id="A0A0G2ACR2"/>
<evidence type="ECO:0000256" key="4">
    <source>
        <dbReference type="HAMAP-Rule" id="MF_01369"/>
    </source>
</evidence>
<protein>
    <recommendedName>
        <fullName evidence="4">Large ribosomal subunit protein uL23</fullName>
    </recommendedName>
</protein>
<dbReference type="GO" id="GO:0006412">
    <property type="term" value="P:translation"/>
    <property type="evidence" value="ECO:0007669"/>
    <property type="project" value="UniProtKB-UniRule"/>
</dbReference>
<dbReference type="Pfam" id="PF00276">
    <property type="entry name" value="Ribosomal_L23"/>
    <property type="match status" value="1"/>
</dbReference>
<name>A0A0G2ACR2_9BACT</name>
<dbReference type="EMBL" id="LCRD01000018">
    <property type="protein sequence ID" value="KKW30219.1"/>
    <property type="molecule type" value="Genomic_DNA"/>
</dbReference>
<evidence type="ECO:0000313" key="5">
    <source>
        <dbReference type="EMBL" id="KKW30219.1"/>
    </source>
</evidence>
<organism evidence="5 6">
    <name type="scientific">Candidatus Uhrbacteria bacterium GW2011_GWD2_52_7</name>
    <dbReference type="NCBI Taxonomy" id="1618989"/>
    <lineage>
        <taxon>Bacteria</taxon>
        <taxon>Candidatus Uhriibacteriota</taxon>
    </lineage>
</organism>
<keyword evidence="2 4" id="KW-0689">Ribosomal protein</keyword>
<evidence type="ECO:0000256" key="2">
    <source>
        <dbReference type="ARBA" id="ARBA00022980"/>
    </source>
</evidence>
<dbReference type="Proteomes" id="UP000034846">
    <property type="component" value="Unassembled WGS sequence"/>
</dbReference>
<dbReference type="SUPFAM" id="SSF54189">
    <property type="entry name" value="Ribosomal proteins S24e, L23 and L15e"/>
    <property type="match status" value="1"/>
</dbReference>
<dbReference type="PANTHER" id="PTHR11620">
    <property type="entry name" value="60S RIBOSOMAL PROTEIN L23A"/>
    <property type="match status" value="1"/>
</dbReference>
<keyword evidence="3 4" id="KW-0687">Ribonucleoprotein</keyword>
<comment type="similarity">
    <text evidence="1 4">Belongs to the universal ribosomal protein uL23 family.</text>
</comment>
<dbReference type="Gene3D" id="3.30.70.330">
    <property type="match status" value="1"/>
</dbReference>
<dbReference type="GO" id="GO:0019843">
    <property type="term" value="F:rRNA binding"/>
    <property type="evidence" value="ECO:0007669"/>
    <property type="project" value="UniProtKB-UniRule"/>
</dbReference>
<dbReference type="NCBIfam" id="NF004363">
    <property type="entry name" value="PRK05738.2-4"/>
    <property type="match status" value="1"/>
</dbReference>
<dbReference type="GO" id="GO:0003735">
    <property type="term" value="F:structural constituent of ribosome"/>
    <property type="evidence" value="ECO:0007669"/>
    <property type="project" value="InterPro"/>
</dbReference>
<reference evidence="5 6" key="1">
    <citation type="journal article" date="2015" name="Nature">
        <title>rRNA introns, odd ribosomes, and small enigmatic genomes across a large radiation of phyla.</title>
        <authorList>
            <person name="Brown C.T."/>
            <person name="Hug L.A."/>
            <person name="Thomas B.C."/>
            <person name="Sharon I."/>
            <person name="Castelle C.J."/>
            <person name="Singh A."/>
            <person name="Wilkins M.J."/>
            <person name="Williams K.H."/>
            <person name="Banfield J.F."/>
        </authorList>
    </citation>
    <scope>NUCLEOTIDE SEQUENCE [LARGE SCALE GENOMIC DNA]</scope>
</reference>
<dbReference type="InterPro" id="IPR013025">
    <property type="entry name" value="Ribosomal_uL23-like"/>
</dbReference>
<evidence type="ECO:0000256" key="3">
    <source>
        <dbReference type="ARBA" id="ARBA00023274"/>
    </source>
</evidence>
<dbReference type="GO" id="GO:0005840">
    <property type="term" value="C:ribosome"/>
    <property type="evidence" value="ECO:0007669"/>
    <property type="project" value="UniProtKB-KW"/>
</dbReference>
<keyword evidence="4" id="KW-0699">rRNA-binding</keyword>
<comment type="subunit">
    <text evidence="4">Part of the 50S ribosomal subunit. Contacts protein L29, and trigger factor when it is bound to the ribosome.</text>
</comment>